<dbReference type="NCBIfam" id="NF040565">
    <property type="entry name" value="SCO2521_fam"/>
    <property type="match status" value="1"/>
</dbReference>
<dbReference type="Proteomes" id="UP000676967">
    <property type="component" value="Chromosome"/>
</dbReference>
<dbReference type="InterPro" id="IPR049749">
    <property type="entry name" value="SCO2521-like"/>
</dbReference>
<proteinExistence type="predicted"/>
<accession>A0ABM7LST5</accession>
<evidence type="ECO:0000313" key="1">
    <source>
        <dbReference type="EMBL" id="BCJ42330.1"/>
    </source>
</evidence>
<dbReference type="EMBL" id="AP023356">
    <property type="protein sequence ID" value="BCJ42330.1"/>
    <property type="molecule type" value="Genomic_DNA"/>
</dbReference>
<organism evidence="1 2">
    <name type="scientific">Actinoplanes ianthinogenes</name>
    <dbReference type="NCBI Taxonomy" id="122358"/>
    <lineage>
        <taxon>Bacteria</taxon>
        <taxon>Bacillati</taxon>
        <taxon>Actinomycetota</taxon>
        <taxon>Actinomycetes</taxon>
        <taxon>Micromonosporales</taxon>
        <taxon>Micromonosporaceae</taxon>
        <taxon>Actinoplanes</taxon>
    </lineage>
</organism>
<name>A0ABM7LST5_9ACTN</name>
<evidence type="ECO:0000313" key="2">
    <source>
        <dbReference type="Proteomes" id="UP000676967"/>
    </source>
</evidence>
<gene>
    <name evidence="1" type="ORF">Aiant_29870</name>
</gene>
<reference evidence="1 2" key="1">
    <citation type="submission" date="2020-08" db="EMBL/GenBank/DDBJ databases">
        <title>Whole genome shotgun sequence of Actinoplanes ianthinogenes NBRC 13996.</title>
        <authorList>
            <person name="Komaki H."/>
            <person name="Tamura T."/>
        </authorList>
    </citation>
    <scope>NUCLEOTIDE SEQUENCE [LARGE SCALE GENOMIC DNA]</scope>
    <source>
        <strain evidence="1 2">NBRC 13996</strain>
    </source>
</reference>
<keyword evidence="2" id="KW-1185">Reference proteome</keyword>
<sequence>MTHAGLGLAFGEVRTALLQNSRPLSADRAAEILDLVAGERVRRIHRPIDRAISADRWEGVDCRLPSSRGAHTRGVGTLASHAIVTGGHVAQGSTHADLIAAPSTRRQPWSHYLATPGRLEIIGKYRPDEIAGGLLRDGTDPGVLDVGAIADRGLDIVQRDARLDHLPPLRAPRTAFRWVAYLGAETLTGAYTIESERLRTLRLTVPGQELPAVVRLCEDLALHDWLLTALTAIVEAALTGDHDQAERVRRLRPAIEHLAHLWMPGAQVDEELMPVWTALNRRPGFDRQWTATVTRVRDLLTLTAARDRVSRPPGDD</sequence>
<dbReference type="RefSeq" id="WP_189336758.1">
    <property type="nucleotide sequence ID" value="NZ_AP023356.1"/>
</dbReference>
<evidence type="ECO:0008006" key="3">
    <source>
        <dbReference type="Google" id="ProtNLM"/>
    </source>
</evidence>
<protein>
    <recommendedName>
        <fullName evidence="3">Serine protease</fullName>
    </recommendedName>
</protein>